<accession>A0A4S4K8X3</accession>
<evidence type="ECO:0000313" key="3">
    <source>
        <dbReference type="EMBL" id="THG94366.1"/>
    </source>
</evidence>
<organism evidence="3 4">
    <name type="scientific">Hermanssonia centrifuga</name>
    <dbReference type="NCBI Taxonomy" id="98765"/>
    <lineage>
        <taxon>Eukaryota</taxon>
        <taxon>Fungi</taxon>
        <taxon>Dikarya</taxon>
        <taxon>Basidiomycota</taxon>
        <taxon>Agaricomycotina</taxon>
        <taxon>Agaricomycetes</taxon>
        <taxon>Polyporales</taxon>
        <taxon>Meruliaceae</taxon>
        <taxon>Hermanssonia</taxon>
    </lineage>
</organism>
<protein>
    <recommendedName>
        <fullName evidence="2">Nephrocystin 3-like N-terminal domain-containing protein</fullName>
    </recommendedName>
</protein>
<evidence type="ECO:0000313" key="4">
    <source>
        <dbReference type="Proteomes" id="UP000309038"/>
    </source>
</evidence>
<dbReference type="PANTHER" id="PTHR10039">
    <property type="entry name" value="AMELOGENIN"/>
    <property type="match status" value="1"/>
</dbReference>
<dbReference type="SUPFAM" id="SSF52540">
    <property type="entry name" value="P-loop containing nucleoside triphosphate hydrolases"/>
    <property type="match status" value="1"/>
</dbReference>
<dbReference type="Gene3D" id="3.40.50.300">
    <property type="entry name" value="P-loop containing nucleotide triphosphate hydrolases"/>
    <property type="match status" value="1"/>
</dbReference>
<proteinExistence type="predicted"/>
<dbReference type="Proteomes" id="UP000309038">
    <property type="component" value="Unassembled WGS sequence"/>
</dbReference>
<evidence type="ECO:0000259" key="2">
    <source>
        <dbReference type="Pfam" id="PF24883"/>
    </source>
</evidence>
<sequence>MPSSPDAQHCITRELVYRPGKRFKLDLCVKVDAPDPLPPVPVKVTQELHHGLINGQSVDGEIERTEIAIAQMSTPRVVESLTRGIDAGSAVVTQVHTIETTLKPVLDKLEVFCDIMDNVAEVHPYAKMAWTILKGVYTVVQNQFDRDQKILGLFAQMKSLYEIVDDLQRQLDDIANPGIKSPKELLRCISIQTLDCCFFVRSYGSLSFVQRTMKGILSNVDKRITEYRIAFESLKQEFYDKLHVDTHVVVVDTQLIVSRVLQVVEGAGEKAILSDMPYKEGSSLGDKRKQCLPGTRTGILDGMSVWVNADTSEDGHQSICVLAGPAGTGKSAIAHSMTAYFKTLHRLAASFGFKRAPGSDGLTKLFPTIAQNMADFDEDIRKALCAAVGGDKALRMTHDLEEQFDNFILAPLKKIVFSGPVLIVIDALDECGSSSEQEELAGLLARRAKDFPPNLRIVITCRPELHIIQRFKEEASHVVIRDMENVDSTSQDIRSYVHFRLIDDCRPKLAGIDERDCTELAEASQGLFQWASVACAQIVTRTAGLTPLEIHKRLVESTSGVDQVNLLDALYKEVLKRFFDMNDETVKDRFRTVLGMIFGSFEPLSMVGLVAMCQDYCDVTLVLDFLGSLLSVPPNISHDPVRPIHTSFRDFLLDPDRSGDFFVDSSDAHQRLALASLRVMNRELVFNICALKSSWERNDEVSDLAYRIKKHIPHHLLYSCRFWAQHLQTPDSQFEQLFNTFILGKLLFFLEVTKPYW</sequence>
<dbReference type="InterPro" id="IPR056884">
    <property type="entry name" value="NPHP3-like_N"/>
</dbReference>
<feature type="domain" description="Nephrocystin 3-like N-terminal" evidence="2">
    <location>
        <begin position="313"/>
        <end position="462"/>
    </location>
</feature>
<name>A0A4S4K8X3_9APHY</name>
<keyword evidence="4" id="KW-1185">Reference proteome</keyword>
<evidence type="ECO:0000256" key="1">
    <source>
        <dbReference type="ARBA" id="ARBA00022737"/>
    </source>
</evidence>
<dbReference type="Pfam" id="PF24883">
    <property type="entry name" value="NPHP3_N"/>
    <property type="match status" value="1"/>
</dbReference>
<reference evidence="3 4" key="1">
    <citation type="submission" date="2019-02" db="EMBL/GenBank/DDBJ databases">
        <title>Genome sequencing of the rare red list fungi Phlebia centrifuga.</title>
        <authorList>
            <person name="Buettner E."/>
            <person name="Kellner H."/>
        </authorList>
    </citation>
    <scope>NUCLEOTIDE SEQUENCE [LARGE SCALE GENOMIC DNA]</scope>
    <source>
        <strain evidence="3 4">DSM 108282</strain>
    </source>
</reference>
<keyword evidence="1" id="KW-0677">Repeat</keyword>
<dbReference type="AlphaFoldDB" id="A0A4S4K8X3"/>
<dbReference type="PANTHER" id="PTHR10039:SF14">
    <property type="entry name" value="NACHT DOMAIN-CONTAINING PROTEIN"/>
    <property type="match status" value="1"/>
</dbReference>
<dbReference type="EMBL" id="SGPJ01000458">
    <property type="protein sequence ID" value="THG94366.1"/>
    <property type="molecule type" value="Genomic_DNA"/>
</dbReference>
<gene>
    <name evidence="3" type="ORF">EW026_g7089</name>
</gene>
<dbReference type="InterPro" id="IPR027417">
    <property type="entry name" value="P-loop_NTPase"/>
</dbReference>
<comment type="caution">
    <text evidence="3">The sequence shown here is derived from an EMBL/GenBank/DDBJ whole genome shotgun (WGS) entry which is preliminary data.</text>
</comment>